<keyword evidence="3 6" id="KW-0812">Transmembrane</keyword>
<dbReference type="Proteomes" id="UP001363151">
    <property type="component" value="Unassembled WGS sequence"/>
</dbReference>
<accession>A0ABR1FGA8</accession>
<evidence type="ECO:0000313" key="7">
    <source>
        <dbReference type="EMBL" id="KAK7230273.1"/>
    </source>
</evidence>
<feature type="transmembrane region" description="Helical" evidence="6">
    <location>
        <begin position="191"/>
        <end position="213"/>
    </location>
</feature>
<evidence type="ECO:0000256" key="4">
    <source>
        <dbReference type="ARBA" id="ARBA00022989"/>
    </source>
</evidence>
<keyword evidence="5 6" id="KW-0472">Membrane</keyword>
<gene>
    <name evidence="7" type="ORF">SO694_0018606</name>
</gene>
<dbReference type="InterPro" id="IPR044644">
    <property type="entry name" value="DinF-like"/>
</dbReference>
<reference evidence="7 8" key="1">
    <citation type="submission" date="2024-03" db="EMBL/GenBank/DDBJ databases">
        <title>Aureococcus anophagefferens CCMP1851 and Kratosvirus quantuckense: Draft genome of a second virus-susceptible host strain in the model system.</title>
        <authorList>
            <person name="Chase E."/>
            <person name="Truchon A.R."/>
            <person name="Schepens W."/>
            <person name="Wilhelm S.W."/>
        </authorList>
    </citation>
    <scope>NUCLEOTIDE SEQUENCE [LARGE SCALE GENOMIC DNA]</scope>
    <source>
        <strain evidence="7 8">CCMP1851</strain>
    </source>
</reference>
<dbReference type="PANTHER" id="PTHR42893">
    <property type="entry name" value="PROTEIN DETOXIFICATION 44, CHLOROPLASTIC-RELATED"/>
    <property type="match status" value="1"/>
</dbReference>
<evidence type="ECO:0000256" key="6">
    <source>
        <dbReference type="SAM" id="Phobius"/>
    </source>
</evidence>
<evidence type="ECO:0000256" key="1">
    <source>
        <dbReference type="ARBA" id="ARBA00004141"/>
    </source>
</evidence>
<dbReference type="EMBL" id="JBBJCI010000439">
    <property type="protein sequence ID" value="KAK7230273.1"/>
    <property type="molecule type" value="Genomic_DNA"/>
</dbReference>
<comment type="similarity">
    <text evidence="2">Belongs to the multi antimicrobial extrusion (MATE) (TC 2.A.66.1) family.</text>
</comment>
<evidence type="ECO:0000256" key="3">
    <source>
        <dbReference type="ARBA" id="ARBA00022692"/>
    </source>
</evidence>
<evidence type="ECO:0000256" key="5">
    <source>
        <dbReference type="ARBA" id="ARBA00023136"/>
    </source>
</evidence>
<comment type="caution">
    <text evidence="7">The sequence shown here is derived from an EMBL/GenBank/DDBJ whole genome shotgun (WGS) entry which is preliminary data.</text>
</comment>
<sequence length="328" mass="33882">MYGHALGYLRIAALGAPTATIWLVTNGIFRGLGDTATPLRWALAFTAMNAVFDPIFIFPLKFGAAGAALGTALAQTLALYPLLAALARRTGKASVPDLFRCDRALLLGSLRSYAKAGSLVLVRTLGKISAYSVCAREAAKLGAVASAAHIVCFTLGVATTQLCEAAAVATQSLLAREFFASKTSRANARRLVALGLGVGATISTSLAALTFANRRAVVAGLTTDPAVRAACLTVFPLVMACQALKGLAYPVNGCLMGALDWSAASATMWLSNGACALSLLRPTPTSLVKLWEGFACLFAVQCAAGLARVASRTGPFARLKGDGRAPAR</sequence>
<feature type="transmembrane region" description="Helical" evidence="6">
    <location>
        <begin position="64"/>
        <end position="86"/>
    </location>
</feature>
<comment type="subcellular location">
    <subcellularLocation>
        <location evidence="1">Membrane</location>
        <topology evidence="1">Multi-pass membrane protein</topology>
    </subcellularLocation>
</comment>
<organism evidence="7 8">
    <name type="scientific">Aureococcus anophagefferens</name>
    <name type="common">Harmful bloom alga</name>
    <dbReference type="NCBI Taxonomy" id="44056"/>
    <lineage>
        <taxon>Eukaryota</taxon>
        <taxon>Sar</taxon>
        <taxon>Stramenopiles</taxon>
        <taxon>Ochrophyta</taxon>
        <taxon>Pelagophyceae</taxon>
        <taxon>Pelagomonadales</taxon>
        <taxon>Pelagomonadaceae</taxon>
        <taxon>Aureococcus</taxon>
    </lineage>
</organism>
<dbReference type="PANTHER" id="PTHR42893:SF46">
    <property type="entry name" value="PROTEIN DETOXIFICATION 44, CHLOROPLASTIC"/>
    <property type="match status" value="1"/>
</dbReference>
<feature type="transmembrane region" description="Helical" evidence="6">
    <location>
        <begin position="6"/>
        <end position="29"/>
    </location>
</feature>
<name>A0ABR1FGA8_AURAN</name>
<keyword evidence="8" id="KW-1185">Reference proteome</keyword>
<protein>
    <submittedName>
        <fullName evidence="7">MATE-like antiporter</fullName>
    </submittedName>
</protein>
<proteinExistence type="inferred from homology"/>
<keyword evidence="4 6" id="KW-1133">Transmembrane helix</keyword>
<evidence type="ECO:0000313" key="8">
    <source>
        <dbReference type="Proteomes" id="UP001363151"/>
    </source>
</evidence>
<evidence type="ECO:0000256" key="2">
    <source>
        <dbReference type="ARBA" id="ARBA00010199"/>
    </source>
</evidence>